<evidence type="ECO:0000313" key="3">
    <source>
        <dbReference type="Proteomes" id="UP001208570"/>
    </source>
</evidence>
<dbReference type="EMBL" id="JAODUP010000036">
    <property type="protein sequence ID" value="KAK2166730.1"/>
    <property type="molecule type" value="Genomic_DNA"/>
</dbReference>
<organism evidence="2 3">
    <name type="scientific">Paralvinella palmiformis</name>
    <dbReference type="NCBI Taxonomy" id="53620"/>
    <lineage>
        <taxon>Eukaryota</taxon>
        <taxon>Metazoa</taxon>
        <taxon>Spiralia</taxon>
        <taxon>Lophotrochozoa</taxon>
        <taxon>Annelida</taxon>
        <taxon>Polychaeta</taxon>
        <taxon>Sedentaria</taxon>
        <taxon>Canalipalpata</taxon>
        <taxon>Terebellida</taxon>
        <taxon>Terebelliformia</taxon>
        <taxon>Alvinellidae</taxon>
        <taxon>Paralvinella</taxon>
    </lineage>
</organism>
<dbReference type="Proteomes" id="UP001208570">
    <property type="component" value="Unassembled WGS sequence"/>
</dbReference>
<proteinExistence type="predicted"/>
<protein>
    <recommendedName>
        <fullName evidence="4">Ubiquitin-like protease family profile domain-containing protein</fullName>
    </recommendedName>
</protein>
<evidence type="ECO:0000256" key="1">
    <source>
        <dbReference type="SAM" id="MobiDB-lite"/>
    </source>
</evidence>
<evidence type="ECO:0000313" key="2">
    <source>
        <dbReference type="EMBL" id="KAK2166730.1"/>
    </source>
</evidence>
<evidence type="ECO:0008006" key="4">
    <source>
        <dbReference type="Google" id="ProtNLM"/>
    </source>
</evidence>
<dbReference type="PANTHER" id="PTHR34718:SF2">
    <property type="entry name" value="PHD-TYPE DOMAIN-CONTAINING PROTEIN"/>
    <property type="match status" value="1"/>
</dbReference>
<dbReference type="AlphaFoldDB" id="A0AAD9K945"/>
<comment type="caution">
    <text evidence="2">The sequence shown here is derived from an EMBL/GenBank/DDBJ whole genome shotgun (WGS) entry which is preliminary data.</text>
</comment>
<feature type="region of interest" description="Disordered" evidence="1">
    <location>
        <begin position="46"/>
        <end position="66"/>
    </location>
</feature>
<accession>A0AAD9K945</accession>
<gene>
    <name evidence="2" type="ORF">LSH36_36g06030</name>
</gene>
<keyword evidence="3" id="KW-1185">Reference proteome</keyword>
<dbReference type="Gene3D" id="3.40.395.10">
    <property type="entry name" value="Adenoviral Proteinase, Chain A"/>
    <property type="match status" value="1"/>
</dbReference>
<dbReference type="InterPro" id="IPR038765">
    <property type="entry name" value="Papain-like_cys_pep_sf"/>
</dbReference>
<reference evidence="2" key="1">
    <citation type="journal article" date="2023" name="Mol. Biol. Evol.">
        <title>Third-Generation Sequencing Reveals the Adaptive Role of the Epigenome in Three Deep-Sea Polychaetes.</title>
        <authorList>
            <person name="Perez M."/>
            <person name="Aroh O."/>
            <person name="Sun Y."/>
            <person name="Lan Y."/>
            <person name="Juniper S.K."/>
            <person name="Young C.R."/>
            <person name="Angers B."/>
            <person name="Qian P.Y."/>
        </authorList>
    </citation>
    <scope>NUCLEOTIDE SEQUENCE</scope>
    <source>
        <strain evidence="2">P08H-3</strain>
    </source>
</reference>
<name>A0AAD9K945_9ANNE</name>
<feature type="compositionally biased region" description="Low complexity" evidence="1">
    <location>
        <begin position="50"/>
        <end position="59"/>
    </location>
</feature>
<dbReference type="PANTHER" id="PTHR34718">
    <property type="entry name" value="PHD-TYPE DOMAIN-CONTAINING PROTEIN"/>
    <property type="match status" value="1"/>
</dbReference>
<sequence>MVVHCLSDMAVCSLTDLPVDSFRRHGHVMNFARRRRQTPRNLVTREWNFSSSEKNNSSTRRTRSRSPVDTCHDLTCVIYDSTGADGKIWLDPDTSSPDDDLPAIIDSFGSVSVIDEVNDIQEQADSFWIPQLHLTKSDREELLSGEMLTDKHIFAAQKLLSQQTPHISGLQDPVMSQIGFKPVHRESLQIHHTRGLHWVMSSWTPGDLVHVYDTLYDFVSQDLLRQLEEIYVDAPRGEDGHVLYDMPPVHKQHGCRDCGLFAVALATELCTGTDVTKVHFDQSKMREHLYKCLRKRQIEPFPAEYIVL</sequence>
<dbReference type="SUPFAM" id="SSF54001">
    <property type="entry name" value="Cysteine proteinases"/>
    <property type="match status" value="1"/>
</dbReference>